<dbReference type="EMBL" id="JANPWB010000001">
    <property type="protein sequence ID" value="KAJ1212399.1"/>
    <property type="molecule type" value="Genomic_DNA"/>
</dbReference>
<evidence type="ECO:0000313" key="11">
    <source>
        <dbReference type="EMBL" id="KAJ1212399.1"/>
    </source>
</evidence>
<dbReference type="SMART" id="SM00368">
    <property type="entry name" value="LRR_RI"/>
    <property type="match status" value="8"/>
</dbReference>
<comment type="similarity">
    <text evidence="2">Belongs to the NLRP family.</text>
</comment>
<sequence>MPRKNVSLSQLDEPRFSLAREKIECLVEKSQKKEAARQLLDVVLRKPDARAGRAMWAELSNFQSNVESCKLRALLSEISAKGASLLHEATRKVLDIRKVPDDLQDCHLRHKETLRERNRTLMVNTISGREKVRAFLLEDQYTDLVVISSLREMRVVEHELLARGRDHETWRQKAISKELETIQHHQIFCSSFGTESRSTSVAISGVAGIGKTTLLQKIVYDWASGKIYDEFHFIFHFKFRDLNYYRETNLRILILDSYPYLSEHLDKILADPYSLLFIFDGLDEFRSSITFSKSTGGKPGASVCPDPNSFCPIADIVRYLVQGDMLDSSSVLITTRPTVLKSLKKSVIHLHAEILGFNAEQRKKYFLNFFEDEKMGEEAFKYVEQNDILYTMCYNPSYCWIICSSLETTFREGSGAVHPHPRTITELFSSYIYNILQNHPRESGHSKDVLRNLGNMAYEGVSSRIIVFNKSHLESQHLEPSQFLSGFLMEILQMETCLQNEAYTFFHLTVQEFIAALTKFIHTPPEQVTTLLDRDSDIKDGRYEIFLRFFAGLSCPRYRKLAPFFGEMPHDTTCHVIDWVKKKLERKTRNKRKRLNAFHCLYECQNTGLTQAIVSKIKQINLSKMTLSPVDCFVLAWAFRSCDSIETLNLQSCIISQEGLSKLGPVLHKCTELWLESVTLGDMGAVLLSRALNTPECRIQKLVLANNKLTDACAKDLADALQINQHLKHLLLSRNCFTSTSVVSFNRILLCCGSLKEYRIGSNPLGDLGVTMMKMALMHKDCRLQRLSLFDTGLTDGGAEELCSALSTSTYMTQLDLSRNSFTAKSTRSFVHLIEASQSLESLDLSKNRLGDAGALQLAEGLRSPECKLRKLGLRDNNLTESGTQVFCSTLSTNLSLRRLDLCGNAFSDFSVPHLSNMIRSCYRLRDILLFGNTKMSSEGRKVLQGLNTELKSSRPKLRVML</sequence>
<evidence type="ECO:0000256" key="7">
    <source>
        <dbReference type="ARBA" id="ARBA00022843"/>
    </source>
</evidence>
<evidence type="ECO:0000256" key="1">
    <source>
        <dbReference type="ARBA" id="ARBA00004110"/>
    </source>
</evidence>
<keyword evidence="5" id="KW-0547">Nucleotide-binding</keyword>
<evidence type="ECO:0000256" key="9">
    <source>
        <dbReference type="ARBA" id="ARBA00023233"/>
    </source>
</evidence>
<evidence type="ECO:0000256" key="8">
    <source>
        <dbReference type="ARBA" id="ARBA00023198"/>
    </source>
</evidence>
<keyword evidence="7" id="KW-0832">Ubl conjugation</keyword>
<dbReference type="InterPro" id="IPR007111">
    <property type="entry name" value="NACHT_NTPase"/>
</dbReference>
<keyword evidence="4" id="KW-0677">Repeat</keyword>
<evidence type="ECO:0000313" key="12">
    <source>
        <dbReference type="Proteomes" id="UP001066276"/>
    </source>
</evidence>
<gene>
    <name evidence="11" type="ORF">NDU88_000063</name>
</gene>
<keyword evidence="6" id="KW-0067">ATP-binding</keyword>
<evidence type="ECO:0000259" key="10">
    <source>
        <dbReference type="PROSITE" id="PS50837"/>
    </source>
</evidence>
<dbReference type="SUPFAM" id="SSF52047">
    <property type="entry name" value="RNI-like"/>
    <property type="match status" value="1"/>
</dbReference>
<dbReference type="PANTHER" id="PTHR45690:SF19">
    <property type="entry name" value="NACHT, LRR AND PYD DOMAINS-CONTAINING PROTEIN 3"/>
    <property type="match status" value="1"/>
</dbReference>
<keyword evidence="8" id="KW-0395">Inflammatory response</keyword>
<evidence type="ECO:0000256" key="3">
    <source>
        <dbReference type="ARBA" id="ARBA00022490"/>
    </source>
</evidence>
<dbReference type="InterPro" id="IPR041267">
    <property type="entry name" value="NLRP_HD2"/>
</dbReference>
<keyword evidence="9" id="KW-1271">Inflammasome</keyword>
<evidence type="ECO:0000256" key="6">
    <source>
        <dbReference type="ARBA" id="ARBA00022840"/>
    </source>
</evidence>
<comment type="subcellular location">
    <subcellularLocation>
        <location evidence="1">Inflammasome</location>
    </subcellularLocation>
</comment>
<evidence type="ECO:0000256" key="4">
    <source>
        <dbReference type="ARBA" id="ARBA00022737"/>
    </source>
</evidence>
<dbReference type="GO" id="GO:0005737">
    <property type="term" value="C:cytoplasm"/>
    <property type="evidence" value="ECO:0007669"/>
    <property type="project" value="TreeGrafter"/>
</dbReference>
<dbReference type="Gene3D" id="3.40.50.300">
    <property type="entry name" value="P-loop containing nucleotide triphosphate hydrolases"/>
    <property type="match status" value="1"/>
</dbReference>
<comment type="caution">
    <text evidence="11">The sequence shown here is derived from an EMBL/GenBank/DDBJ whole genome shotgun (WGS) entry which is preliminary data.</text>
</comment>
<dbReference type="SUPFAM" id="SSF52540">
    <property type="entry name" value="P-loop containing nucleoside triphosphate hydrolases"/>
    <property type="match status" value="1"/>
</dbReference>
<dbReference type="InterPro" id="IPR027417">
    <property type="entry name" value="P-loop_NTPase"/>
</dbReference>
<dbReference type="GO" id="GO:0005524">
    <property type="term" value="F:ATP binding"/>
    <property type="evidence" value="ECO:0007669"/>
    <property type="project" value="UniProtKB-KW"/>
</dbReference>
<dbReference type="Pfam" id="PF13516">
    <property type="entry name" value="LRR_6"/>
    <property type="match status" value="1"/>
</dbReference>
<dbReference type="AlphaFoldDB" id="A0AAV7WH12"/>
<dbReference type="PANTHER" id="PTHR45690">
    <property type="entry name" value="NACHT, LRR AND PYD DOMAINS-CONTAINING PROTEIN 12"/>
    <property type="match status" value="1"/>
</dbReference>
<accession>A0AAV7WH12</accession>
<evidence type="ECO:0000256" key="2">
    <source>
        <dbReference type="ARBA" id="ARBA00008665"/>
    </source>
</evidence>
<dbReference type="GO" id="GO:0050729">
    <property type="term" value="P:positive regulation of inflammatory response"/>
    <property type="evidence" value="ECO:0007669"/>
    <property type="project" value="TreeGrafter"/>
</dbReference>
<dbReference type="InterPro" id="IPR041075">
    <property type="entry name" value="NOD1/2_WH"/>
</dbReference>
<dbReference type="Pfam" id="PF05729">
    <property type="entry name" value="NACHT"/>
    <property type="match status" value="1"/>
</dbReference>
<feature type="domain" description="NACHT" evidence="10">
    <location>
        <begin position="199"/>
        <end position="337"/>
    </location>
</feature>
<dbReference type="Gene3D" id="3.80.10.10">
    <property type="entry name" value="Ribonuclease Inhibitor"/>
    <property type="match status" value="2"/>
</dbReference>
<dbReference type="Proteomes" id="UP001066276">
    <property type="component" value="Chromosome 1_1"/>
</dbReference>
<keyword evidence="12" id="KW-1185">Reference proteome</keyword>
<reference evidence="11" key="1">
    <citation type="journal article" date="2022" name="bioRxiv">
        <title>Sequencing and chromosome-scale assembly of the giantPleurodeles waltlgenome.</title>
        <authorList>
            <person name="Brown T."/>
            <person name="Elewa A."/>
            <person name="Iarovenko S."/>
            <person name="Subramanian E."/>
            <person name="Araus A.J."/>
            <person name="Petzold A."/>
            <person name="Susuki M."/>
            <person name="Suzuki K.-i.T."/>
            <person name="Hayashi T."/>
            <person name="Toyoda A."/>
            <person name="Oliveira C."/>
            <person name="Osipova E."/>
            <person name="Leigh N.D."/>
            <person name="Simon A."/>
            <person name="Yun M.H."/>
        </authorList>
    </citation>
    <scope>NUCLEOTIDE SEQUENCE</scope>
    <source>
        <strain evidence="11">20211129_DDA</strain>
        <tissue evidence="11">Liver</tissue>
    </source>
</reference>
<dbReference type="PROSITE" id="PS50837">
    <property type="entry name" value="NACHT"/>
    <property type="match status" value="1"/>
</dbReference>
<proteinExistence type="inferred from homology"/>
<protein>
    <recommendedName>
        <fullName evidence="10">NACHT domain-containing protein</fullName>
    </recommendedName>
</protein>
<dbReference type="InterPro" id="IPR050637">
    <property type="entry name" value="NLRP_innate_immun_reg"/>
</dbReference>
<dbReference type="InterPro" id="IPR001611">
    <property type="entry name" value="Leu-rich_rpt"/>
</dbReference>
<organism evidence="11 12">
    <name type="scientific">Pleurodeles waltl</name>
    <name type="common">Iberian ribbed newt</name>
    <dbReference type="NCBI Taxonomy" id="8319"/>
    <lineage>
        <taxon>Eukaryota</taxon>
        <taxon>Metazoa</taxon>
        <taxon>Chordata</taxon>
        <taxon>Craniata</taxon>
        <taxon>Vertebrata</taxon>
        <taxon>Euteleostomi</taxon>
        <taxon>Amphibia</taxon>
        <taxon>Batrachia</taxon>
        <taxon>Caudata</taxon>
        <taxon>Salamandroidea</taxon>
        <taxon>Salamandridae</taxon>
        <taxon>Pleurodelinae</taxon>
        <taxon>Pleurodeles</taxon>
    </lineage>
</organism>
<keyword evidence="3" id="KW-0963">Cytoplasm</keyword>
<name>A0AAV7WH12_PLEWA</name>
<dbReference type="InterPro" id="IPR032675">
    <property type="entry name" value="LRR_dom_sf"/>
</dbReference>
<evidence type="ECO:0000256" key="5">
    <source>
        <dbReference type="ARBA" id="ARBA00022741"/>
    </source>
</evidence>
<dbReference type="Pfam" id="PF17779">
    <property type="entry name" value="WHD_NOD2"/>
    <property type="match status" value="1"/>
</dbReference>
<dbReference type="Pfam" id="PF17776">
    <property type="entry name" value="NLRC4_HD2"/>
    <property type="match status" value="1"/>
</dbReference>